<evidence type="ECO:0000256" key="6">
    <source>
        <dbReference type="ARBA" id="ARBA00041184"/>
    </source>
</evidence>
<sequence length="247" mass="28044">DGKRHKVWRHCVRCIHLSRRLDKIVLKNSKNKSQSSQDWLRRQLNDPYVKRARYENYRARSVFKLEEMDQKHSLLHPGMIVVDCGAAPGAWTQYIVSRLLLDPLNQHTTGAVIGVDIRPIQPIAGAILLPNTDFTKPLNQSKILHSLNGKSVDVVLSDMAPNASGQHDFDSMAIHALCYSALQFAVTVLKPLSGTFLTKVWNGSQTNAFKRDLSVFFNEVKHLRPDTCRADSTESYILCRHFKGIQR</sequence>
<evidence type="ECO:0000313" key="9">
    <source>
        <dbReference type="EMBL" id="CAD7659575.1"/>
    </source>
</evidence>
<evidence type="ECO:0000256" key="3">
    <source>
        <dbReference type="ARBA" id="ARBA00022603"/>
    </source>
</evidence>
<dbReference type="InterPro" id="IPR002877">
    <property type="entry name" value="RNA_MeTrfase_FtsJ_dom"/>
</dbReference>
<feature type="non-terminal residue" evidence="9">
    <location>
        <position position="247"/>
    </location>
</feature>
<accession>A0A7R9QWN2</accession>
<evidence type="ECO:0000313" key="10">
    <source>
        <dbReference type="Proteomes" id="UP000728032"/>
    </source>
</evidence>
<dbReference type="Gene3D" id="3.40.50.150">
    <property type="entry name" value="Vaccinia Virus protein VP39"/>
    <property type="match status" value="1"/>
</dbReference>
<dbReference type="InterPro" id="IPR029063">
    <property type="entry name" value="SAM-dependent_MTases_sf"/>
</dbReference>
<evidence type="ECO:0000256" key="5">
    <source>
        <dbReference type="ARBA" id="ARBA00022691"/>
    </source>
</evidence>
<feature type="domain" description="Ribosomal RNA methyltransferase FtsJ" evidence="8">
    <location>
        <begin position="57"/>
        <end position="242"/>
    </location>
</feature>
<dbReference type="Proteomes" id="UP000728032">
    <property type="component" value="Unassembled WGS sequence"/>
</dbReference>
<dbReference type="PIRSF" id="PIRSF005461">
    <property type="entry name" value="23S_rRNA_mtase"/>
    <property type="match status" value="1"/>
</dbReference>
<dbReference type="PANTHER" id="PTHR10920:SF18">
    <property type="entry name" value="RRNA METHYLTRANSFERASE 2, MITOCHONDRIAL"/>
    <property type="match status" value="1"/>
</dbReference>
<gene>
    <name evidence="9" type="ORF">ONB1V03_LOCUS16170</name>
</gene>
<feature type="non-terminal residue" evidence="9">
    <location>
        <position position="1"/>
    </location>
</feature>
<evidence type="ECO:0000256" key="1">
    <source>
        <dbReference type="ARBA" id="ARBA00009258"/>
    </source>
</evidence>
<dbReference type="Pfam" id="PF01728">
    <property type="entry name" value="FtsJ"/>
    <property type="match status" value="1"/>
</dbReference>
<keyword evidence="5 7" id="KW-0949">S-adenosyl-L-methionine</keyword>
<keyword evidence="10" id="KW-1185">Reference proteome</keyword>
<feature type="active site" description="Proton acceptor" evidence="7">
    <location>
        <position position="199"/>
    </location>
</feature>
<dbReference type="EMBL" id="CAJPVJ010017766">
    <property type="protein sequence ID" value="CAG2176737.1"/>
    <property type="molecule type" value="Genomic_DNA"/>
</dbReference>
<dbReference type="EMBL" id="OC932591">
    <property type="protein sequence ID" value="CAD7659575.1"/>
    <property type="molecule type" value="Genomic_DNA"/>
</dbReference>
<evidence type="ECO:0000256" key="2">
    <source>
        <dbReference type="ARBA" id="ARBA00022552"/>
    </source>
</evidence>
<reference evidence="9" key="1">
    <citation type="submission" date="2020-11" db="EMBL/GenBank/DDBJ databases">
        <authorList>
            <person name="Tran Van P."/>
        </authorList>
    </citation>
    <scope>NUCLEOTIDE SEQUENCE</scope>
</reference>
<dbReference type="HAMAP" id="MF_01547">
    <property type="entry name" value="RNA_methyltr_E"/>
    <property type="match status" value="1"/>
</dbReference>
<dbReference type="InterPro" id="IPR015507">
    <property type="entry name" value="rRNA-MeTfrase_E"/>
</dbReference>
<name>A0A7R9QWN2_9ACAR</name>
<dbReference type="PANTHER" id="PTHR10920">
    <property type="entry name" value="RIBOSOMAL RNA METHYLTRANSFERASE"/>
    <property type="match status" value="1"/>
</dbReference>
<dbReference type="SUPFAM" id="SSF53335">
    <property type="entry name" value="S-adenosyl-L-methionine-dependent methyltransferases"/>
    <property type="match status" value="1"/>
</dbReference>
<dbReference type="GO" id="GO:0005739">
    <property type="term" value="C:mitochondrion"/>
    <property type="evidence" value="ECO:0007669"/>
    <property type="project" value="TreeGrafter"/>
</dbReference>
<evidence type="ECO:0000259" key="8">
    <source>
        <dbReference type="Pfam" id="PF01728"/>
    </source>
</evidence>
<protein>
    <recommendedName>
        <fullName evidence="6">rRNA methyltransferase 2, mitochondrial</fullName>
    </recommendedName>
</protein>
<evidence type="ECO:0000256" key="7">
    <source>
        <dbReference type="PIRSR" id="PIRSR005461-1"/>
    </source>
</evidence>
<comment type="similarity">
    <text evidence="1">Belongs to the class I-like SAM-binding methyltransferase superfamily. RNA methyltransferase RlmE family.</text>
</comment>
<organism evidence="9">
    <name type="scientific">Oppiella nova</name>
    <dbReference type="NCBI Taxonomy" id="334625"/>
    <lineage>
        <taxon>Eukaryota</taxon>
        <taxon>Metazoa</taxon>
        <taxon>Ecdysozoa</taxon>
        <taxon>Arthropoda</taxon>
        <taxon>Chelicerata</taxon>
        <taxon>Arachnida</taxon>
        <taxon>Acari</taxon>
        <taxon>Acariformes</taxon>
        <taxon>Sarcoptiformes</taxon>
        <taxon>Oribatida</taxon>
        <taxon>Brachypylina</taxon>
        <taxon>Oppioidea</taxon>
        <taxon>Oppiidae</taxon>
        <taxon>Oppiella</taxon>
    </lineage>
</organism>
<dbReference type="OrthoDB" id="20105at2759"/>
<keyword evidence="3" id="KW-0489">Methyltransferase</keyword>
<dbReference type="InterPro" id="IPR050082">
    <property type="entry name" value="RNA_methyltr_RlmE"/>
</dbReference>
<proteinExistence type="inferred from homology"/>
<keyword evidence="4" id="KW-0808">Transferase</keyword>
<dbReference type="AlphaFoldDB" id="A0A7R9QWN2"/>
<keyword evidence="2" id="KW-0698">rRNA processing</keyword>
<dbReference type="GO" id="GO:0008650">
    <property type="term" value="F:rRNA (uridine-2'-O-)-methyltransferase activity"/>
    <property type="evidence" value="ECO:0007669"/>
    <property type="project" value="TreeGrafter"/>
</dbReference>
<evidence type="ECO:0000256" key="4">
    <source>
        <dbReference type="ARBA" id="ARBA00022679"/>
    </source>
</evidence>